<dbReference type="RefSeq" id="WP_194703454.1">
    <property type="nucleotide sequence ID" value="NZ_JADKNH010000014.1"/>
</dbReference>
<feature type="domain" description="Aminotransferase class V" evidence="1">
    <location>
        <begin position="151"/>
        <end position="226"/>
    </location>
</feature>
<proteinExistence type="predicted"/>
<keyword evidence="4" id="KW-1185">Reference proteome</keyword>
<dbReference type="Pfam" id="PF00266">
    <property type="entry name" value="Aminotran_5"/>
    <property type="match status" value="1"/>
</dbReference>
<evidence type="ECO:0000313" key="4">
    <source>
        <dbReference type="Proteomes" id="UP000614200"/>
    </source>
</evidence>
<dbReference type="EMBL" id="JADKNH010000014">
    <property type="protein sequence ID" value="MBF4695211.1"/>
    <property type="molecule type" value="Genomic_DNA"/>
</dbReference>
<accession>A0ABR9ZXW5</accession>
<dbReference type="InterPro" id="IPR015421">
    <property type="entry name" value="PyrdxlP-dep_Trfase_major"/>
</dbReference>
<dbReference type="SUPFAM" id="SSF53383">
    <property type="entry name" value="PLP-dependent transferases"/>
    <property type="match status" value="1"/>
</dbReference>
<dbReference type="InterPro" id="IPR054718">
    <property type="entry name" value="YhfS-like_C"/>
</dbReference>
<protein>
    <submittedName>
        <fullName evidence="3">Aminotransferase class V-fold PLP-dependent enzyme</fullName>
    </submittedName>
</protein>
<dbReference type="InterPro" id="IPR015424">
    <property type="entry name" value="PyrdxlP-dep_Trfase"/>
</dbReference>
<dbReference type="GO" id="GO:0008483">
    <property type="term" value="F:transaminase activity"/>
    <property type="evidence" value="ECO:0007669"/>
    <property type="project" value="UniProtKB-KW"/>
</dbReference>
<evidence type="ECO:0000259" key="1">
    <source>
        <dbReference type="Pfam" id="PF00266"/>
    </source>
</evidence>
<evidence type="ECO:0000313" key="3">
    <source>
        <dbReference type="EMBL" id="MBF4695211.1"/>
    </source>
</evidence>
<dbReference type="Gene3D" id="3.90.1150.130">
    <property type="match status" value="1"/>
</dbReference>
<dbReference type="Pfam" id="PF22475">
    <property type="entry name" value="YhfS-like_C"/>
    <property type="match status" value="1"/>
</dbReference>
<dbReference type="Proteomes" id="UP000614200">
    <property type="component" value="Unassembled WGS sequence"/>
</dbReference>
<dbReference type="Gene3D" id="3.40.640.10">
    <property type="entry name" value="Type I PLP-dependent aspartate aminotransferase-like (Major domain)"/>
    <property type="match status" value="1"/>
</dbReference>
<evidence type="ECO:0000259" key="2">
    <source>
        <dbReference type="Pfam" id="PF22475"/>
    </source>
</evidence>
<name>A0ABR9ZXW5_9FIRM</name>
<keyword evidence="3" id="KW-0032">Aminotransferase</keyword>
<organism evidence="3 4">
    <name type="scientific">Fusibacter ferrireducens</name>
    <dbReference type="NCBI Taxonomy" id="2785058"/>
    <lineage>
        <taxon>Bacteria</taxon>
        <taxon>Bacillati</taxon>
        <taxon>Bacillota</taxon>
        <taxon>Clostridia</taxon>
        <taxon>Eubacteriales</taxon>
        <taxon>Eubacteriales Family XII. Incertae Sedis</taxon>
        <taxon>Fusibacter</taxon>
    </lineage>
</organism>
<dbReference type="InterPro" id="IPR000192">
    <property type="entry name" value="Aminotrans_V_dom"/>
</dbReference>
<sequence>MKTYPIQPMSIHQAMEMQFHLVNCIHETIPGGEMLTQGDLGVVLGEGAPTMTRKVEAVLAKCFGAEAAILVRGSGTGAMRNVFNVLNSPLDKIVLHDAPIYPTTKVIIESMGLKPIWIDYNLDTTDQWDSCKAASFALIQHSRQRIDDSYELQEVIQKLRQVNPDISILVDDNYAVMKAAKIGVQVGADVSAFSMFKLLGPEGVGCVVGKKSIIESIRKINYSGGSQVQGHEALEALRALVYTPVSLAIQSEQVEKAYQRLLNGEVKGVKNAYIANAQSRVLLVEFEKPIAKAVLEASEKLGAAPHPVGAESKYEVVAQFYRVSATFRNADPALENSMIRINPMRSGADTVINVLKRAIEQAEK</sequence>
<keyword evidence="3" id="KW-0808">Transferase</keyword>
<comment type="caution">
    <text evidence="3">The sequence shown here is derived from an EMBL/GenBank/DDBJ whole genome shotgun (WGS) entry which is preliminary data.</text>
</comment>
<gene>
    <name evidence="3" type="ORF">ISU02_19090</name>
</gene>
<reference evidence="3 4" key="1">
    <citation type="submission" date="2020-11" db="EMBL/GenBank/DDBJ databases">
        <title>Fusibacter basophilias sp. nov.</title>
        <authorList>
            <person name="Qiu D."/>
        </authorList>
    </citation>
    <scope>NUCLEOTIDE SEQUENCE [LARGE SCALE GENOMIC DNA]</scope>
    <source>
        <strain evidence="3 4">Q10-2</strain>
    </source>
</reference>
<dbReference type="InterPro" id="IPR006235">
    <property type="entry name" value="OAc-hSer/O-AcSer_sulfhydrylase"/>
</dbReference>
<dbReference type="PANTHER" id="PTHR43797:SF2">
    <property type="entry name" value="HOMOCYSTEINE_CYSTEINE SYNTHASE"/>
    <property type="match status" value="1"/>
</dbReference>
<feature type="domain" description="YhfS-like C-terminal" evidence="2">
    <location>
        <begin position="256"/>
        <end position="355"/>
    </location>
</feature>
<dbReference type="PANTHER" id="PTHR43797">
    <property type="entry name" value="HOMOCYSTEINE/CYSTEINE SYNTHASE"/>
    <property type="match status" value="1"/>
</dbReference>